<dbReference type="RefSeq" id="WP_078247498.1">
    <property type="nucleotide sequence ID" value="NZ_MBHX01000013.1"/>
</dbReference>
<name>A0AB36KGE3_HELPX</name>
<dbReference type="InterPro" id="IPR019042">
    <property type="entry name" value="Restrct_endonuc_II_CfrBI"/>
</dbReference>
<evidence type="ECO:0000313" key="1">
    <source>
        <dbReference type="EMBL" id="OOP95687.1"/>
    </source>
</evidence>
<comment type="caution">
    <text evidence="1">The sequence shown here is derived from an EMBL/GenBank/DDBJ whole genome shotgun (WGS) entry which is preliminary data.</text>
</comment>
<evidence type="ECO:0000313" key="2">
    <source>
        <dbReference type="Proteomes" id="UP000318399"/>
    </source>
</evidence>
<reference evidence="1 2" key="1">
    <citation type="journal article" date="2017" name="Front. Cell. Infect. Microbiol.">
        <title>Whole Genome Sequence and Phylogenetic Analysis Show Helicobacter pylori Strains from Latin America Have Followed a Unique Evolution Pathway.</title>
        <authorList>
            <person name="Munoz-Ramirez Z.Y."/>
            <person name="Mendez-Tenorio A."/>
            <person name="Kato I."/>
            <person name="Bravo M.M."/>
            <person name="Rizzato C."/>
            <person name="Thorell K."/>
            <person name="Torres R.C."/>
            <person name="Aviles-Jimenez F."/>
            <person name="Camorlinga M."/>
            <person name="Canzian F."/>
            <person name="Torres J."/>
        </authorList>
    </citation>
    <scope>NUCLEOTIDE SEQUENCE [LARGE SCALE GENOMIC DNA]</scope>
    <source>
        <strain evidence="1 2">CC26084</strain>
    </source>
</reference>
<gene>
    <name evidence="1" type="ORF">B0X41_03940</name>
</gene>
<keyword evidence="1" id="KW-0255">Endonuclease</keyword>
<dbReference type="GO" id="GO:0004519">
    <property type="term" value="F:endonuclease activity"/>
    <property type="evidence" value="ECO:0007669"/>
    <property type="project" value="UniProtKB-KW"/>
</dbReference>
<dbReference type="AlphaFoldDB" id="A0AB36KGE3"/>
<dbReference type="EMBL" id="MUOR01000034">
    <property type="protein sequence ID" value="OOP95687.1"/>
    <property type="molecule type" value="Genomic_DNA"/>
</dbReference>
<accession>A0AB36KGE3</accession>
<keyword evidence="1" id="KW-0540">Nuclease</keyword>
<dbReference type="Proteomes" id="UP000318399">
    <property type="component" value="Unassembled WGS sequence"/>
</dbReference>
<keyword evidence="1" id="KW-0378">Hydrolase</keyword>
<dbReference type="Pfam" id="PF09516">
    <property type="entry name" value="RE_CfrBI"/>
    <property type="match status" value="1"/>
</dbReference>
<protein>
    <submittedName>
        <fullName evidence="1">Restriction endonuclease</fullName>
    </submittedName>
</protein>
<sequence>MNFNESVLNHTIDLLLKGKDYREVVLNTINTEFLDFAISFFKDIVYAKMHDKSIDFSWYQQYVLDNKDPKDIAILCGTNIKTIFNTYGTSTKEVVLDITQNNLKYLYEILQNLENDNMADLGINIKITYKDISVNLDLKESLLVINALATKKIALRGSAYSMIGKRIEKPLMLELCKRCGISESHIDATNFKKDKKLEYDREVDFKLYNKDRSKVYRVEVKLMSKGNPESADAVIARDTDIFIAYTLSEQNKQQLEYLNIVYLALKNNSNILLDFKKLCKRLDIPLINHAR</sequence>
<proteinExistence type="predicted"/>
<organism evidence="1 2">
    <name type="scientific">Helicobacter pylori</name>
    <name type="common">Campylobacter pylori</name>
    <dbReference type="NCBI Taxonomy" id="210"/>
    <lineage>
        <taxon>Bacteria</taxon>
        <taxon>Pseudomonadati</taxon>
        <taxon>Campylobacterota</taxon>
        <taxon>Epsilonproteobacteria</taxon>
        <taxon>Campylobacterales</taxon>
        <taxon>Helicobacteraceae</taxon>
        <taxon>Helicobacter</taxon>
    </lineage>
</organism>